<keyword evidence="7" id="KW-0808">Transferase</keyword>
<keyword evidence="3" id="KW-0805">Transcription regulation</keyword>
<dbReference type="PATRIC" id="fig|930944.6.peg.3023"/>
<dbReference type="GeneID" id="31411001"/>
<dbReference type="Gene3D" id="3.90.1150.10">
    <property type="entry name" value="Aspartate Aminotransferase, domain 1"/>
    <property type="match status" value="1"/>
</dbReference>
<gene>
    <name evidence="7" type="ordered locus">Y11_30391</name>
</gene>
<keyword evidence="4" id="KW-0238">DNA-binding</keyword>
<dbReference type="GO" id="GO:0004069">
    <property type="term" value="F:L-aspartate:2-oxoglutarate aminotransferase activity"/>
    <property type="evidence" value="ECO:0007669"/>
    <property type="project" value="UniProtKB-EC"/>
</dbReference>
<keyword evidence="5" id="KW-0804">Transcription</keyword>
<dbReference type="EMBL" id="FR729477">
    <property type="protein sequence ID" value="CBY29491.1"/>
    <property type="molecule type" value="Genomic_DNA"/>
</dbReference>
<sequence length="493" mass="54237">MSLVMNEIRYLQVADNLAQAIKNGSLLAGSRLPSVRGYAQSHQVSINTVVAAYRTLEDRGLIEARPQSGFYVCSPSTAVVPTATVGKPVDEVLDLIDTVFAAQQNPHFTNISLACPQTGDFYPSAKLGRIMASLLRREPQLISQYSLPPGSRRLRQQIARRAMTLGMLADPADITITHGCMEALQLALRVTTKPGDCVGLESPTYFYLMPLLASLGLKAVEIPTDPQQGISLDVLELLLEEGRLNALIAMPTVQNPLGYTMPLAAKKRLAQLMNDHQVPLIEDGLYAEIQFGSTLSPAVKAFDRDGWVLFCSSFTKTLAPDFRIGWIDGGRFAEALHKLKAVSSMAEPMLLSETLALFLESGGYDHHLRSLRRRYAQQVQQAQQLITRNFPRGTTVTQPAGGFVFWVEFPDSVDTVALFHQLLQEQICLTPGTLYSPSGRYRHAFRLSCCYPFNSRYTGALERLGAVACEMSGLPAGMQWWPVQEAAAERDAS</sequence>
<dbReference type="Pfam" id="PF00392">
    <property type="entry name" value="GntR"/>
    <property type="match status" value="1"/>
</dbReference>
<dbReference type="GO" id="GO:0030170">
    <property type="term" value="F:pyridoxal phosphate binding"/>
    <property type="evidence" value="ECO:0007669"/>
    <property type="project" value="InterPro"/>
</dbReference>
<dbReference type="Gene3D" id="1.10.10.10">
    <property type="entry name" value="Winged helix-like DNA-binding domain superfamily/Winged helix DNA-binding domain"/>
    <property type="match status" value="1"/>
</dbReference>
<dbReference type="InterPro" id="IPR004839">
    <property type="entry name" value="Aminotransferase_I/II_large"/>
</dbReference>
<dbReference type="Pfam" id="PF00155">
    <property type="entry name" value="Aminotran_1_2"/>
    <property type="match status" value="1"/>
</dbReference>
<dbReference type="HOGENOM" id="CLU_017584_0_0_6"/>
<evidence type="ECO:0000313" key="8">
    <source>
        <dbReference type="Proteomes" id="UP000008084"/>
    </source>
</evidence>
<dbReference type="InterPro" id="IPR036388">
    <property type="entry name" value="WH-like_DNA-bd_sf"/>
</dbReference>
<dbReference type="RefSeq" id="WP_005161967.1">
    <property type="nucleotide sequence ID" value="NC_017564.1"/>
</dbReference>
<dbReference type="SMART" id="SM00345">
    <property type="entry name" value="HTH_GNTR"/>
    <property type="match status" value="1"/>
</dbReference>
<organism evidence="7 8">
    <name type="scientific">Yersinia enterocolitica subsp. palearctica serotype O:3 (strain DSM 13030 / CIP 106945 / Y11)</name>
    <dbReference type="NCBI Taxonomy" id="930944"/>
    <lineage>
        <taxon>Bacteria</taxon>
        <taxon>Pseudomonadati</taxon>
        <taxon>Pseudomonadota</taxon>
        <taxon>Gammaproteobacteria</taxon>
        <taxon>Enterobacterales</taxon>
        <taxon>Yersiniaceae</taxon>
        <taxon>Yersinia</taxon>
    </lineage>
</organism>
<dbReference type="SUPFAM" id="SSF46785">
    <property type="entry name" value="Winged helix' DNA-binding domain"/>
    <property type="match status" value="1"/>
</dbReference>
<reference evidence="7 8" key="1">
    <citation type="journal article" date="2011" name="J. Bacteriol.">
        <title>Complete genome sequence of Yersinia enterocolitica subsp. palearctica serogroup O:3.</title>
        <authorList>
            <person name="Batzilla J."/>
            <person name="Hoper D."/>
            <person name="Antonenka U."/>
            <person name="Heesemann J."/>
            <person name="Rakin A."/>
        </authorList>
    </citation>
    <scope>NUCLEOTIDE SEQUENCE [LARGE SCALE GENOMIC DNA]</scope>
    <source>
        <strain evidence="8">DSM 13030 / CIP 106945 / Y11</strain>
    </source>
</reference>
<accession>A0A0H3NXV0</accession>
<dbReference type="Gene3D" id="3.40.640.10">
    <property type="entry name" value="Type I PLP-dependent aspartate aminotransferase-like (Major domain)"/>
    <property type="match status" value="1"/>
</dbReference>
<dbReference type="SUPFAM" id="SSF53383">
    <property type="entry name" value="PLP-dependent transferases"/>
    <property type="match status" value="1"/>
</dbReference>
<dbReference type="GO" id="GO:0003677">
    <property type="term" value="F:DNA binding"/>
    <property type="evidence" value="ECO:0007669"/>
    <property type="project" value="UniProtKB-KW"/>
</dbReference>
<dbReference type="GO" id="GO:0003700">
    <property type="term" value="F:DNA-binding transcription factor activity"/>
    <property type="evidence" value="ECO:0007669"/>
    <property type="project" value="InterPro"/>
</dbReference>
<dbReference type="AlphaFoldDB" id="A0A0H3NXV0"/>
<evidence type="ECO:0000256" key="2">
    <source>
        <dbReference type="ARBA" id="ARBA00022898"/>
    </source>
</evidence>
<proteinExistence type="inferred from homology"/>
<dbReference type="PANTHER" id="PTHR46577:SF2">
    <property type="entry name" value="TRANSCRIPTIONAL REGULATORY PROTEIN"/>
    <property type="match status" value="1"/>
</dbReference>
<evidence type="ECO:0000256" key="1">
    <source>
        <dbReference type="ARBA" id="ARBA00005384"/>
    </source>
</evidence>
<evidence type="ECO:0000256" key="4">
    <source>
        <dbReference type="ARBA" id="ARBA00023125"/>
    </source>
</evidence>
<keyword evidence="2" id="KW-0663">Pyridoxal phosphate</keyword>
<dbReference type="InterPro" id="IPR051446">
    <property type="entry name" value="HTH_trans_reg/aminotransferase"/>
</dbReference>
<dbReference type="PROSITE" id="PS50949">
    <property type="entry name" value="HTH_GNTR"/>
    <property type="match status" value="1"/>
</dbReference>
<keyword evidence="7" id="KW-0032">Aminotransferase</keyword>
<evidence type="ECO:0000256" key="3">
    <source>
        <dbReference type="ARBA" id="ARBA00023015"/>
    </source>
</evidence>
<name>A0A0H3NXV0_YERE1</name>
<dbReference type="InterPro" id="IPR015422">
    <property type="entry name" value="PyrdxlP-dep_Trfase_small"/>
</dbReference>
<dbReference type="Proteomes" id="UP000008084">
    <property type="component" value="Chromosome"/>
</dbReference>
<feature type="domain" description="HTH gntR-type" evidence="6">
    <location>
        <begin position="7"/>
        <end position="75"/>
    </location>
</feature>
<evidence type="ECO:0000313" key="7">
    <source>
        <dbReference type="EMBL" id="CBY29491.1"/>
    </source>
</evidence>
<dbReference type="InterPro" id="IPR015421">
    <property type="entry name" value="PyrdxlP-dep_Trfase_major"/>
</dbReference>
<dbReference type="InterPro" id="IPR036390">
    <property type="entry name" value="WH_DNA-bd_sf"/>
</dbReference>
<evidence type="ECO:0000256" key="5">
    <source>
        <dbReference type="ARBA" id="ARBA00023163"/>
    </source>
</evidence>
<dbReference type="CDD" id="cd00609">
    <property type="entry name" value="AAT_like"/>
    <property type="match status" value="1"/>
</dbReference>
<evidence type="ECO:0000259" key="6">
    <source>
        <dbReference type="PROSITE" id="PS50949"/>
    </source>
</evidence>
<dbReference type="KEGG" id="yey:Y11_30391"/>
<dbReference type="PANTHER" id="PTHR46577">
    <property type="entry name" value="HTH-TYPE TRANSCRIPTIONAL REGULATORY PROTEIN GABR"/>
    <property type="match status" value="1"/>
</dbReference>
<comment type="similarity">
    <text evidence="1">In the C-terminal section; belongs to the class-I pyridoxal-phosphate-dependent aminotransferase family.</text>
</comment>
<dbReference type="InterPro" id="IPR015424">
    <property type="entry name" value="PyrdxlP-dep_Trfase"/>
</dbReference>
<dbReference type="EC" id="2.6.1.1" evidence="7"/>
<dbReference type="CDD" id="cd07377">
    <property type="entry name" value="WHTH_GntR"/>
    <property type="match status" value="1"/>
</dbReference>
<protein>
    <submittedName>
        <fullName evidence="7">Transcriptional regulator, GntR family domain Aspartate aminotransferase</fullName>
        <ecNumber evidence="7">2.6.1.1</ecNumber>
    </submittedName>
</protein>
<dbReference type="InterPro" id="IPR000524">
    <property type="entry name" value="Tscrpt_reg_HTH_GntR"/>
</dbReference>